<dbReference type="Gene3D" id="3.40.710.10">
    <property type="entry name" value="DD-peptidase/beta-lactamase superfamily"/>
    <property type="match status" value="1"/>
</dbReference>
<dbReference type="EMBL" id="RKHQ01000001">
    <property type="protein sequence ID" value="ROR96694.1"/>
    <property type="molecule type" value="Genomic_DNA"/>
</dbReference>
<dbReference type="InterPro" id="IPR054120">
    <property type="entry name" value="PBPA_dimer"/>
</dbReference>
<dbReference type="SUPFAM" id="SSF56601">
    <property type="entry name" value="beta-lactamase/transpeptidase-like"/>
    <property type="match status" value="1"/>
</dbReference>
<reference evidence="3 4" key="1">
    <citation type="submission" date="2018-11" db="EMBL/GenBank/DDBJ databases">
        <title>Sequencing the genomes of 1000 actinobacteria strains.</title>
        <authorList>
            <person name="Klenk H.-P."/>
        </authorList>
    </citation>
    <scope>NUCLEOTIDE SEQUENCE [LARGE SCALE GENOMIC DNA]</scope>
    <source>
        <strain evidence="3 4">DSM 13521</strain>
    </source>
</reference>
<dbReference type="Pfam" id="PF21922">
    <property type="entry name" value="PBP_dimer_2"/>
    <property type="match status" value="1"/>
</dbReference>
<name>A0A3N2DB66_9MICO</name>
<dbReference type="InterPro" id="IPR050515">
    <property type="entry name" value="Beta-lactam/transpept"/>
</dbReference>
<feature type="domain" description="Penicillin binding protein A dimerisation" evidence="2">
    <location>
        <begin position="52"/>
        <end position="134"/>
    </location>
</feature>
<dbReference type="AlphaFoldDB" id="A0A3N2DB66"/>
<dbReference type="GO" id="GO:0071972">
    <property type="term" value="F:peptidoglycan L,D-transpeptidase activity"/>
    <property type="evidence" value="ECO:0007669"/>
    <property type="project" value="TreeGrafter"/>
</dbReference>
<comment type="caution">
    <text evidence="3">The sequence shown here is derived from an EMBL/GenBank/DDBJ whole genome shotgun (WGS) entry which is preliminary data.</text>
</comment>
<sequence>MNAPIRRVSAVVLAMFLVLMGALTWIQVGQASSLNANPWNARATYRENGRDRGPIIVAGEQIAYSVPVDTPYRFQRTYPDGELYSAVTGFSSVTFGRTGIEAAENTVLNGTAPGLWRQRLGTLITGRQPQGGSVELTIDPAVQRAAFDALDGREGAVVALDPRSGAILGLVSTPGFDPNLLASHDTGAVQDAWDTLTADGSGDPMTNRAIAGNQYAPGSTFKLIDVAAALSDPTLDLAPDTRIAAPDEIALPGSTATIRNPAGETCDDGETATLQRAFEKSCNTPFVQLALDLGAESIADQAEQFGWGRDLDIPMTVTPSRLGDLEKLAADKAALGQTAIGQRDVRVTPMQMAMVAAAVANDGTLMRPYLVETERDANLGVVARTSPSVFSTPITPDVAETMTQLMVGVVENGTGTRAGISGVTVAGKTGTAESGIDDGTSASNPHAWMVAFAPAEAPTVAVAVLVINGADPSEGDYTGGRLAAPIARQVIEAALGSAS</sequence>
<evidence type="ECO:0000313" key="4">
    <source>
        <dbReference type="Proteomes" id="UP000275356"/>
    </source>
</evidence>
<dbReference type="Pfam" id="PF00905">
    <property type="entry name" value="Transpeptidase"/>
    <property type="match status" value="1"/>
</dbReference>
<dbReference type="InterPro" id="IPR001460">
    <property type="entry name" value="PCN-bd_Tpept"/>
</dbReference>
<evidence type="ECO:0000259" key="2">
    <source>
        <dbReference type="Pfam" id="PF21922"/>
    </source>
</evidence>
<feature type="domain" description="Penicillin-binding protein transpeptidase" evidence="1">
    <location>
        <begin position="155"/>
        <end position="492"/>
    </location>
</feature>
<dbReference type="RefSeq" id="WP_123738834.1">
    <property type="nucleotide sequence ID" value="NZ_CALFQU010000019.1"/>
</dbReference>
<dbReference type="InterPro" id="IPR036138">
    <property type="entry name" value="PBP_dimer_sf"/>
</dbReference>
<organism evidence="3 4">
    <name type="scientific">Salana multivorans</name>
    <dbReference type="NCBI Taxonomy" id="120377"/>
    <lineage>
        <taxon>Bacteria</taxon>
        <taxon>Bacillati</taxon>
        <taxon>Actinomycetota</taxon>
        <taxon>Actinomycetes</taxon>
        <taxon>Micrococcales</taxon>
        <taxon>Beutenbergiaceae</taxon>
        <taxon>Salana</taxon>
    </lineage>
</organism>
<evidence type="ECO:0000313" key="3">
    <source>
        <dbReference type="EMBL" id="ROR96694.1"/>
    </source>
</evidence>
<dbReference type="InterPro" id="IPR012338">
    <property type="entry name" value="Beta-lactam/transpept-like"/>
</dbReference>
<dbReference type="SUPFAM" id="SSF56519">
    <property type="entry name" value="Penicillin binding protein dimerisation domain"/>
    <property type="match status" value="1"/>
</dbReference>
<evidence type="ECO:0000259" key="1">
    <source>
        <dbReference type="Pfam" id="PF00905"/>
    </source>
</evidence>
<keyword evidence="4" id="KW-1185">Reference proteome</keyword>
<protein>
    <submittedName>
        <fullName evidence="3">Cell elongation-specific peptidoglycan D,D-transpeptidase</fullName>
    </submittedName>
</protein>
<dbReference type="GO" id="GO:0071555">
    <property type="term" value="P:cell wall organization"/>
    <property type="evidence" value="ECO:0007669"/>
    <property type="project" value="TreeGrafter"/>
</dbReference>
<dbReference type="GO" id="GO:0008658">
    <property type="term" value="F:penicillin binding"/>
    <property type="evidence" value="ECO:0007669"/>
    <property type="project" value="InterPro"/>
</dbReference>
<dbReference type="Gene3D" id="3.90.1310.10">
    <property type="entry name" value="Penicillin-binding protein 2a (Domain 2)"/>
    <property type="match status" value="1"/>
</dbReference>
<dbReference type="Proteomes" id="UP000275356">
    <property type="component" value="Unassembled WGS sequence"/>
</dbReference>
<dbReference type="OrthoDB" id="9766847at2"/>
<dbReference type="PANTHER" id="PTHR30627">
    <property type="entry name" value="PEPTIDOGLYCAN D,D-TRANSPEPTIDASE"/>
    <property type="match status" value="1"/>
</dbReference>
<proteinExistence type="predicted"/>
<accession>A0A3N2DB66</accession>
<dbReference type="PANTHER" id="PTHR30627:SF24">
    <property type="entry name" value="PENICILLIN-BINDING PROTEIN 4B"/>
    <property type="match status" value="1"/>
</dbReference>
<gene>
    <name evidence="3" type="ORF">EDD28_1284</name>
</gene>
<dbReference type="GO" id="GO:0005886">
    <property type="term" value="C:plasma membrane"/>
    <property type="evidence" value="ECO:0007669"/>
    <property type="project" value="TreeGrafter"/>
</dbReference>